<dbReference type="InterPro" id="IPR005225">
    <property type="entry name" value="Small_GTP-bd"/>
</dbReference>
<protein>
    <submittedName>
        <fullName evidence="16">Uncharacterized protein LOC111136203</fullName>
    </submittedName>
</protein>
<organism evidence="15 16">
    <name type="scientific">Crassostrea virginica</name>
    <name type="common">Eastern oyster</name>
    <dbReference type="NCBI Taxonomy" id="6565"/>
    <lineage>
        <taxon>Eukaryota</taxon>
        <taxon>Metazoa</taxon>
        <taxon>Spiralia</taxon>
        <taxon>Lophotrochozoa</taxon>
        <taxon>Mollusca</taxon>
        <taxon>Bivalvia</taxon>
        <taxon>Autobranchia</taxon>
        <taxon>Pteriomorphia</taxon>
        <taxon>Ostreida</taxon>
        <taxon>Ostreoidea</taxon>
        <taxon>Ostreidae</taxon>
        <taxon>Crassostrea</taxon>
    </lineage>
</organism>
<keyword evidence="15" id="KW-1185">Reference proteome</keyword>
<keyword evidence="7 10" id="KW-0342">GTP-binding</keyword>
<dbReference type="GO" id="GO:0003924">
    <property type="term" value="F:GTPase activity"/>
    <property type="evidence" value="ECO:0007669"/>
    <property type="project" value="InterPro"/>
</dbReference>
<keyword evidence="11" id="KW-0479">Metal-binding</keyword>
<dbReference type="GO" id="GO:0051015">
    <property type="term" value="F:actin filament binding"/>
    <property type="evidence" value="ECO:0007669"/>
    <property type="project" value="TreeGrafter"/>
</dbReference>
<dbReference type="InterPro" id="IPR027417">
    <property type="entry name" value="P-loop_NTPase"/>
</dbReference>
<dbReference type="InterPro" id="IPR006689">
    <property type="entry name" value="Small_GTPase_ARF/SAR"/>
</dbReference>
<dbReference type="PANTHER" id="PTHR28646">
    <property type="entry name" value="TRANSMEMBRANE PROTEIN 201"/>
    <property type="match status" value="1"/>
</dbReference>
<dbReference type="KEGG" id="cvn:111136203"/>
<comment type="similarity">
    <text evidence="2">Belongs to the TMEM201 family.</text>
</comment>
<evidence type="ECO:0000256" key="12">
    <source>
        <dbReference type="SAM" id="MobiDB-lite"/>
    </source>
</evidence>
<dbReference type="SMART" id="SM00177">
    <property type="entry name" value="ARF"/>
    <property type="match status" value="1"/>
</dbReference>
<dbReference type="Pfam" id="PF09779">
    <property type="entry name" value="Ima1_N"/>
    <property type="match status" value="1"/>
</dbReference>
<feature type="binding site" evidence="10">
    <location>
        <begin position="659"/>
        <end position="662"/>
    </location>
    <ligand>
        <name>GTP</name>
        <dbReference type="ChEBI" id="CHEBI:37565"/>
    </ligand>
</feature>
<dbReference type="InterPro" id="IPR018617">
    <property type="entry name" value="Ima1_N"/>
</dbReference>
<comment type="subcellular location">
    <subcellularLocation>
        <location evidence="1">Nucleus inner membrane</location>
        <topology evidence="1">Multi-pass membrane protein</topology>
    </subcellularLocation>
</comment>
<comment type="similarity">
    <text evidence="3">Belongs to the small GTPase superfamily. Arf family.</text>
</comment>
<dbReference type="RefSeq" id="XP_022342585.1">
    <property type="nucleotide sequence ID" value="XM_022486877.1"/>
</dbReference>
<keyword evidence="11" id="KW-0460">Magnesium</keyword>
<evidence type="ECO:0000256" key="10">
    <source>
        <dbReference type="PIRSR" id="PIRSR606689-1"/>
    </source>
</evidence>
<keyword evidence="6 13" id="KW-1133">Transmembrane helix</keyword>
<dbReference type="FunFam" id="3.40.50.300:FF:000412">
    <property type="entry name" value="ADP-ribosylation factor 1"/>
    <property type="match status" value="1"/>
</dbReference>
<feature type="transmembrane region" description="Helical" evidence="13">
    <location>
        <begin position="200"/>
        <end position="221"/>
    </location>
</feature>
<feature type="binding site" evidence="11">
    <location>
        <position position="580"/>
    </location>
    <ligand>
        <name>Mg(2+)</name>
        <dbReference type="ChEBI" id="CHEBI:18420"/>
    </ligand>
</feature>
<keyword evidence="4 13" id="KW-0812">Transmembrane</keyword>
<dbReference type="GeneID" id="111136203"/>
<evidence type="ECO:0000256" key="5">
    <source>
        <dbReference type="ARBA" id="ARBA00022741"/>
    </source>
</evidence>
<dbReference type="PANTHER" id="PTHR28646:SF1">
    <property type="entry name" value="TRANSMEMBRANE PROTEIN 201"/>
    <property type="match status" value="1"/>
</dbReference>
<name>A0A8B8ERK8_CRAVI</name>
<dbReference type="Pfam" id="PF00025">
    <property type="entry name" value="Arf"/>
    <property type="match status" value="1"/>
</dbReference>
<evidence type="ECO:0000256" key="1">
    <source>
        <dbReference type="ARBA" id="ARBA00004473"/>
    </source>
</evidence>
<dbReference type="Proteomes" id="UP000694844">
    <property type="component" value="Chromosome 5"/>
</dbReference>
<dbReference type="SMART" id="SM00178">
    <property type="entry name" value="SAR"/>
    <property type="match status" value="1"/>
</dbReference>
<dbReference type="OrthoDB" id="5966927at2759"/>
<dbReference type="GO" id="GO:0005525">
    <property type="term" value="F:GTP binding"/>
    <property type="evidence" value="ECO:0007669"/>
    <property type="project" value="UniProtKB-KW"/>
</dbReference>
<evidence type="ECO:0000256" key="13">
    <source>
        <dbReference type="SAM" id="Phobius"/>
    </source>
</evidence>
<evidence type="ECO:0000313" key="15">
    <source>
        <dbReference type="Proteomes" id="UP000694844"/>
    </source>
</evidence>
<dbReference type="PROSITE" id="PS51417">
    <property type="entry name" value="ARF"/>
    <property type="match status" value="1"/>
</dbReference>
<evidence type="ECO:0000256" key="4">
    <source>
        <dbReference type="ARBA" id="ARBA00022692"/>
    </source>
</evidence>
<dbReference type="Gene3D" id="3.40.50.300">
    <property type="entry name" value="P-loop containing nucleotide triphosphate hydrolases"/>
    <property type="match status" value="1"/>
</dbReference>
<sequence>MFFLCLFVLLGFLVISLVFFKYIRPRYPVKVNCWFCSTDAVVPYGNKNCWDCPACQQYNGFNQDGDYNKPIPTQYNGDLNHPVSCEQGDFISNNDVLCEKCSRNQLLKTKQLAAFVPLNEANFDTEVTAFERYLEKLYRLCPECQMVVNKELLKQDEILQQKLDTFYTENSPIPSEESPIQQVPEKSNYGYLILSRFMEAVSTVVGLLLFLHYLATVINLGKFKGYQRHIETFKVTIEEHRNLMAILGLTMSMISKITLGKDRLCLSDALQIPLWLSVLFIQQGIKSIPALLKAEPVPLLGVFVASTLCLISRRKSKTAPSINMRRLSLDISKSSSCPSETSKGSVLYSASQLGGDQEEGSEVMEEEEETVNFDDTLSDLEAVSLGLPGHQRQKKSGPFSNILNNTSPAPSNFSSTSIAHALKERRPLISPAKFRFSKQLRSSTPTKFQVPTTRNQFSVNRGPCLQAKSTNLFLPQSFQNSLPNGGSDWSASSSFTIPRSSNGNVRSRLSEKLQSQHLYLNEDDSDVSDTKSDCSRQTSVCPVDSTTKQTNAFSIRLDGAGKTTLLYRIKLGEVIDAVPSIGFNVETIQHKSIRFTAWDIGCREKMRPLIRFYYKGTDAVVFVLDRSDEERMDELYHDILLPANLSHELDQAIYLILANKSDLDDVMSMEDIAERLRLNQLKRVWNLFPVSAKTGEGIDEAFDWLVSQLGSSQSKKTVTGAVPQDSRNQTQKFTYGMEQCTRAFTSLKWLFMKSSSQESVAGIEEDVDAT</sequence>
<reference evidence="16" key="1">
    <citation type="submission" date="2025-08" db="UniProtKB">
        <authorList>
            <consortium name="RefSeq"/>
        </authorList>
    </citation>
    <scope>IDENTIFICATION</scope>
    <source>
        <tissue evidence="16">Whole sample</tissue>
    </source>
</reference>
<keyword evidence="9" id="KW-0539">Nucleus</keyword>
<dbReference type="GO" id="GO:0005521">
    <property type="term" value="F:lamin binding"/>
    <property type="evidence" value="ECO:0007669"/>
    <property type="project" value="TreeGrafter"/>
</dbReference>
<dbReference type="InterPro" id="IPR040041">
    <property type="entry name" value="TMEM201"/>
</dbReference>
<evidence type="ECO:0000256" key="11">
    <source>
        <dbReference type="PIRSR" id="PIRSR606689-2"/>
    </source>
</evidence>
<evidence type="ECO:0000256" key="6">
    <source>
        <dbReference type="ARBA" id="ARBA00022989"/>
    </source>
</evidence>
<feature type="binding site" evidence="11">
    <location>
        <position position="563"/>
    </location>
    <ligand>
        <name>Mg(2+)</name>
        <dbReference type="ChEBI" id="CHEBI:18420"/>
    </ligand>
</feature>
<dbReference type="PROSITE" id="PS51419">
    <property type="entry name" value="RAB"/>
    <property type="match status" value="1"/>
</dbReference>
<evidence type="ECO:0000313" key="16">
    <source>
        <dbReference type="RefSeq" id="XP_022342585.1"/>
    </source>
</evidence>
<keyword evidence="5 10" id="KW-0547">Nucleotide-binding</keyword>
<dbReference type="GO" id="GO:0046872">
    <property type="term" value="F:metal ion binding"/>
    <property type="evidence" value="ECO:0007669"/>
    <property type="project" value="UniProtKB-KW"/>
</dbReference>
<dbReference type="GO" id="GO:0005637">
    <property type="term" value="C:nuclear inner membrane"/>
    <property type="evidence" value="ECO:0007669"/>
    <property type="project" value="UniProtKB-SubCell"/>
</dbReference>
<evidence type="ECO:0000256" key="7">
    <source>
        <dbReference type="ARBA" id="ARBA00023134"/>
    </source>
</evidence>
<gene>
    <name evidence="16" type="primary">LOC111136203</name>
</gene>
<dbReference type="PRINTS" id="PR00328">
    <property type="entry name" value="SAR1GTPBP"/>
</dbReference>
<evidence type="ECO:0000256" key="2">
    <source>
        <dbReference type="ARBA" id="ARBA00007600"/>
    </source>
</evidence>
<keyword evidence="8 13" id="KW-0472">Membrane</keyword>
<dbReference type="GO" id="GO:0030473">
    <property type="term" value="P:nuclear migration along microtubule"/>
    <property type="evidence" value="ECO:0007669"/>
    <property type="project" value="TreeGrafter"/>
</dbReference>
<evidence type="ECO:0000259" key="14">
    <source>
        <dbReference type="Pfam" id="PF09779"/>
    </source>
</evidence>
<feature type="region of interest" description="Disordered" evidence="12">
    <location>
        <begin position="389"/>
        <end position="414"/>
    </location>
</feature>
<accession>A0A8B8ERK8</accession>
<evidence type="ECO:0000256" key="8">
    <source>
        <dbReference type="ARBA" id="ARBA00023136"/>
    </source>
</evidence>
<dbReference type="SUPFAM" id="SSF52540">
    <property type="entry name" value="P-loop containing nucleoside triphosphate hydrolases"/>
    <property type="match status" value="1"/>
</dbReference>
<evidence type="ECO:0000256" key="3">
    <source>
        <dbReference type="ARBA" id="ARBA00010290"/>
    </source>
</evidence>
<feature type="compositionally biased region" description="Polar residues" evidence="12">
    <location>
        <begin position="398"/>
        <end position="414"/>
    </location>
</feature>
<dbReference type="NCBIfam" id="TIGR00231">
    <property type="entry name" value="small_GTP"/>
    <property type="match status" value="1"/>
</dbReference>
<dbReference type="AlphaFoldDB" id="A0A8B8ERK8"/>
<evidence type="ECO:0000256" key="9">
    <source>
        <dbReference type="ARBA" id="ARBA00023242"/>
    </source>
</evidence>
<dbReference type="CDD" id="cd00878">
    <property type="entry name" value="Arf_Arl"/>
    <property type="match status" value="1"/>
</dbReference>
<dbReference type="SMART" id="SM00175">
    <property type="entry name" value="RAB"/>
    <property type="match status" value="1"/>
</dbReference>
<feature type="domain" description="Ima1 N-terminal" evidence="14">
    <location>
        <begin position="31"/>
        <end position="148"/>
    </location>
</feature>
<dbReference type="GO" id="GO:0030010">
    <property type="term" value="P:establishment of cell polarity"/>
    <property type="evidence" value="ECO:0007669"/>
    <property type="project" value="UniProtKB-ARBA"/>
</dbReference>
<proteinExistence type="inferred from homology"/>